<accession>A0A0N4WX06</accession>
<proteinExistence type="predicted"/>
<organism evidence="1">
    <name type="scientific">Haemonchus placei</name>
    <name type="common">Barber's pole worm</name>
    <dbReference type="NCBI Taxonomy" id="6290"/>
    <lineage>
        <taxon>Eukaryota</taxon>
        <taxon>Metazoa</taxon>
        <taxon>Ecdysozoa</taxon>
        <taxon>Nematoda</taxon>
        <taxon>Chromadorea</taxon>
        <taxon>Rhabditida</taxon>
        <taxon>Rhabditina</taxon>
        <taxon>Rhabditomorpha</taxon>
        <taxon>Strongyloidea</taxon>
        <taxon>Trichostrongylidae</taxon>
        <taxon>Haemonchus</taxon>
    </lineage>
</organism>
<reference evidence="1" key="1">
    <citation type="submission" date="2017-02" db="UniProtKB">
        <authorList>
            <consortium name="WormBaseParasite"/>
        </authorList>
    </citation>
    <scope>IDENTIFICATION</scope>
</reference>
<sequence length="99" mass="11438">LQWIKPIGGGGDRTEVKSIPSQEDSQLLLGEPYTSTRSRCEKITNNFEASNHERFKSTELAVLLWWNYSEWQGTAIYKLLTNAERRNYEVSDKLVCNNI</sequence>
<protein>
    <submittedName>
        <fullName evidence="1">DUF1524 domain-containing protein</fullName>
    </submittedName>
</protein>
<dbReference type="AlphaFoldDB" id="A0A0N4WX06"/>
<name>A0A0N4WX06_HAEPC</name>
<dbReference type="WBParaSite" id="HPLM_0001631701-mRNA-1">
    <property type="protein sequence ID" value="HPLM_0001631701-mRNA-1"/>
    <property type="gene ID" value="HPLM_0001631701"/>
</dbReference>
<evidence type="ECO:0000313" key="1">
    <source>
        <dbReference type="WBParaSite" id="HPLM_0001631701-mRNA-1"/>
    </source>
</evidence>